<gene>
    <name evidence="1" type="ORF">FOZG_17276</name>
</gene>
<organism evidence="1">
    <name type="scientific">Fusarium oxysporum Fo47</name>
    <dbReference type="NCBI Taxonomy" id="660027"/>
    <lineage>
        <taxon>Eukaryota</taxon>
        <taxon>Fungi</taxon>
        <taxon>Dikarya</taxon>
        <taxon>Ascomycota</taxon>
        <taxon>Pezizomycotina</taxon>
        <taxon>Sordariomycetes</taxon>
        <taxon>Hypocreomycetidae</taxon>
        <taxon>Hypocreales</taxon>
        <taxon>Nectriaceae</taxon>
        <taxon>Fusarium</taxon>
        <taxon>Fusarium oxysporum species complex</taxon>
    </lineage>
</organism>
<dbReference type="HOGENOM" id="CLU_2722358_0_0_1"/>
<proteinExistence type="predicted"/>
<reference evidence="1" key="1">
    <citation type="submission" date="2011-06" db="EMBL/GenBank/DDBJ databases">
        <title>The Genome Sequence of Fusarium oxysporum Fo47.</title>
        <authorList>
            <consortium name="The Broad Institute Genome Sequencing Platform"/>
            <person name="Ma L.-J."/>
            <person name="Gale L.R."/>
            <person name="Schwartz D.C."/>
            <person name="Zhou S."/>
            <person name="Corby-Kistler H."/>
            <person name="Young S.K."/>
            <person name="Zeng Q."/>
            <person name="Gargeya S."/>
            <person name="Fitzgerald M."/>
            <person name="Haas B."/>
            <person name="Abouelleil A."/>
            <person name="Alvarado L."/>
            <person name="Arachchi H.M."/>
            <person name="Berlin A."/>
            <person name="Brown A."/>
            <person name="Chapman S.B."/>
            <person name="Chen Z."/>
            <person name="Dunbar C."/>
            <person name="Freedman E."/>
            <person name="Gearin G."/>
            <person name="Gellesch M."/>
            <person name="Goldberg J."/>
            <person name="Griggs A."/>
            <person name="Gujja S."/>
            <person name="Heiman D."/>
            <person name="Howarth C."/>
            <person name="Larson L."/>
            <person name="Lui A."/>
            <person name="MacDonald P.J.P."/>
            <person name="Mehta T."/>
            <person name="Montmayeur A."/>
            <person name="Murphy C."/>
            <person name="Neiman D."/>
            <person name="Pearson M."/>
            <person name="Priest M."/>
            <person name="Roberts A."/>
            <person name="Saif S."/>
            <person name="Shea T."/>
            <person name="Shenoy N."/>
            <person name="Sisk P."/>
            <person name="Stolte C."/>
            <person name="Sykes S."/>
            <person name="Wortman J."/>
            <person name="Nusbaum C."/>
            <person name="Birren B."/>
        </authorList>
    </citation>
    <scope>NUCLEOTIDE SEQUENCE [LARGE SCALE GENOMIC DNA]</scope>
    <source>
        <strain evidence="1">Fo47</strain>
    </source>
</reference>
<accession>W9JA90</accession>
<dbReference type="VEuPathDB" id="FungiDB:FOZG_17276"/>
<sequence length="72" mass="8010">MASANASAPARIDIIEAIIQPIGRAQLGALPAAIRLREEHGREDYEKPSLFHETRLFHQNCRGLSAQWPGDF</sequence>
<reference evidence="1" key="2">
    <citation type="submission" date="2012-06" db="EMBL/GenBank/DDBJ databases">
        <title>Annotation of the Genome Sequence of Fusarium oxysporum Fo47.</title>
        <authorList>
            <consortium name="The Broad Institute Genomics Platform"/>
            <person name="Ma L.-J."/>
            <person name="Corby-Kistler H."/>
            <person name="Broz K."/>
            <person name="Gale L.R."/>
            <person name="Jonkers W."/>
            <person name="O'Donnell K."/>
            <person name="Ploetz R."/>
            <person name="Steinberg C."/>
            <person name="Schwartz D.C."/>
            <person name="VanEtten H."/>
            <person name="Zhou S."/>
            <person name="Young S.K."/>
            <person name="Zeng Q."/>
            <person name="Gargeya S."/>
            <person name="Fitzgerald M."/>
            <person name="Abouelleil A."/>
            <person name="Alvarado L."/>
            <person name="Chapman S.B."/>
            <person name="Gainer-Dewar J."/>
            <person name="Goldberg J."/>
            <person name="Griggs A."/>
            <person name="Gujja S."/>
            <person name="Hansen M."/>
            <person name="Howarth C."/>
            <person name="Imamovic A."/>
            <person name="Ireland A."/>
            <person name="Larimer J."/>
            <person name="McCowan C."/>
            <person name="Murphy C."/>
            <person name="Pearson M."/>
            <person name="Poon T.W."/>
            <person name="Priest M."/>
            <person name="Roberts A."/>
            <person name="Saif S."/>
            <person name="Shea T."/>
            <person name="Sykes S."/>
            <person name="Wortman J."/>
            <person name="Nusbaum C."/>
            <person name="Birren B."/>
        </authorList>
    </citation>
    <scope>NUCLEOTIDE SEQUENCE</scope>
    <source>
        <strain evidence="1">Fo47</strain>
    </source>
</reference>
<dbReference type="EMBL" id="JH717916">
    <property type="protein sequence ID" value="EWZ28977.1"/>
    <property type="molecule type" value="Genomic_DNA"/>
</dbReference>
<name>W9JA90_FUSOX</name>
<dbReference type="Proteomes" id="UP000030766">
    <property type="component" value="Unassembled WGS sequence"/>
</dbReference>
<dbReference type="AlphaFoldDB" id="W9JA90"/>
<protein>
    <submittedName>
        <fullName evidence="1">Uncharacterized protein</fullName>
    </submittedName>
</protein>
<evidence type="ECO:0000313" key="1">
    <source>
        <dbReference type="EMBL" id="EWZ28977.1"/>
    </source>
</evidence>